<comment type="similarity">
    <text evidence="7">Belongs to the IspG family.</text>
</comment>
<evidence type="ECO:0000256" key="6">
    <source>
        <dbReference type="ARBA" id="ARBA00023229"/>
    </source>
</evidence>
<evidence type="ECO:0000256" key="7">
    <source>
        <dbReference type="HAMAP-Rule" id="MF_00159"/>
    </source>
</evidence>
<sequence>MKRTVRIGPLTLGAGAPIRVESMLKTRLDDTAACLKQLTELQSEGCELVRVAFPKPELKDRLRALNASSPLPLMADIHFDPALAVAAMEAGCPSIRINPGNMGSPERLAAVVDLARERRVVIRIGANSGSVNDVQLRRAGGDRGAALALAVGEQMEMLLSLKFYDIIVSAKSTDLEESLRANVLLQRRYGDFPFHVGITESGSGLDGVVKSACGLSRLLALGIGDTMRVSLSQPPANEVRTAYSILRALNLRQRGGRLVSCPTCGRRQLEVAAVIPQLAPILEELPDGYTLAVMGCEVNGPREARHAQLGVAGSPSGAVIFKDGKIVERVESGGVIEALRRHLPKKS</sequence>
<dbReference type="InterPro" id="IPR058579">
    <property type="entry name" value="IspG_C"/>
</dbReference>
<dbReference type="InterPro" id="IPR011005">
    <property type="entry name" value="Dihydropteroate_synth-like_sf"/>
</dbReference>
<dbReference type="AlphaFoldDB" id="A0A6L5YDS9"/>
<dbReference type="GO" id="GO:0046872">
    <property type="term" value="F:metal ion binding"/>
    <property type="evidence" value="ECO:0007669"/>
    <property type="project" value="UniProtKB-KW"/>
</dbReference>
<dbReference type="Gene3D" id="3.30.413.10">
    <property type="entry name" value="Sulfite Reductase Hemoprotein, domain 1"/>
    <property type="match status" value="1"/>
</dbReference>
<dbReference type="Pfam" id="PF04551">
    <property type="entry name" value="GcpE"/>
    <property type="match status" value="1"/>
</dbReference>
<keyword evidence="6 7" id="KW-0414">Isoprene biosynthesis</keyword>
<keyword evidence="5 7" id="KW-0411">Iron-sulfur</keyword>
<feature type="domain" description="IspG C-terminal" evidence="9">
    <location>
        <begin position="258"/>
        <end position="342"/>
    </location>
</feature>
<gene>
    <name evidence="7 10" type="primary">ispG</name>
    <name evidence="10" type="ORF">FYJ74_10305</name>
</gene>
<dbReference type="GO" id="GO:0019288">
    <property type="term" value="P:isopentenyl diphosphate biosynthetic process, methylerythritol 4-phosphate pathway"/>
    <property type="evidence" value="ECO:0007669"/>
    <property type="project" value="UniProtKB-UniRule"/>
</dbReference>
<comment type="cofactor">
    <cofactor evidence="7">
        <name>[4Fe-4S] cluster</name>
        <dbReference type="ChEBI" id="CHEBI:49883"/>
    </cofactor>
    <text evidence="7">Binds 1 [4Fe-4S] cluster.</text>
</comment>
<accession>A0A6L5YDS9</accession>
<dbReference type="Gene3D" id="3.20.20.20">
    <property type="entry name" value="Dihydropteroate synthase-like"/>
    <property type="match status" value="1"/>
</dbReference>
<feature type="binding site" evidence="7">
    <location>
        <position position="296"/>
    </location>
    <ligand>
        <name>[4Fe-4S] cluster</name>
        <dbReference type="ChEBI" id="CHEBI:49883"/>
    </ligand>
</feature>
<feature type="binding site" evidence="7">
    <location>
        <position position="303"/>
    </location>
    <ligand>
        <name>[4Fe-4S] cluster</name>
        <dbReference type="ChEBI" id="CHEBI:49883"/>
    </ligand>
</feature>
<organism evidence="10 11">
    <name type="scientific">Pyramidobacter porci</name>
    <dbReference type="NCBI Taxonomy" id="2605789"/>
    <lineage>
        <taxon>Bacteria</taxon>
        <taxon>Thermotogati</taxon>
        <taxon>Synergistota</taxon>
        <taxon>Synergistia</taxon>
        <taxon>Synergistales</taxon>
        <taxon>Dethiosulfovibrionaceae</taxon>
        <taxon>Pyramidobacter</taxon>
    </lineage>
</organism>
<evidence type="ECO:0000259" key="8">
    <source>
        <dbReference type="Pfam" id="PF04551"/>
    </source>
</evidence>
<proteinExistence type="inferred from homology"/>
<evidence type="ECO:0000256" key="1">
    <source>
        <dbReference type="ARBA" id="ARBA00022485"/>
    </source>
</evidence>
<dbReference type="InterPro" id="IPR004588">
    <property type="entry name" value="IspG_bac-typ"/>
</dbReference>
<dbReference type="SUPFAM" id="SSF56014">
    <property type="entry name" value="Nitrite and sulphite reductase 4Fe-4S domain-like"/>
    <property type="match status" value="1"/>
</dbReference>
<dbReference type="GO" id="GO:0141197">
    <property type="term" value="F:4-hydroxy-3-methylbut-2-enyl-diphosphate synthase activity (flavodoxin)"/>
    <property type="evidence" value="ECO:0007669"/>
    <property type="project" value="UniProtKB-EC"/>
</dbReference>
<name>A0A6L5YDS9_9BACT</name>
<comment type="catalytic activity">
    <reaction evidence="7">
        <text>(2E)-4-hydroxy-3-methylbut-2-enyl diphosphate + oxidized [flavodoxin] + H2O + 2 H(+) = 2-C-methyl-D-erythritol 2,4-cyclic diphosphate + reduced [flavodoxin]</text>
        <dbReference type="Rhea" id="RHEA:43604"/>
        <dbReference type="Rhea" id="RHEA-COMP:10622"/>
        <dbReference type="Rhea" id="RHEA-COMP:10623"/>
        <dbReference type="ChEBI" id="CHEBI:15377"/>
        <dbReference type="ChEBI" id="CHEBI:15378"/>
        <dbReference type="ChEBI" id="CHEBI:57618"/>
        <dbReference type="ChEBI" id="CHEBI:58210"/>
        <dbReference type="ChEBI" id="CHEBI:58483"/>
        <dbReference type="ChEBI" id="CHEBI:128753"/>
        <dbReference type="EC" id="1.17.7.3"/>
    </reaction>
</comment>
<comment type="function">
    <text evidence="7">Converts 2C-methyl-D-erythritol 2,4-cyclodiphosphate (ME-2,4cPP) into 1-hydroxy-2-methyl-2-(E)-butenyl 4-diphosphate.</text>
</comment>
<comment type="pathway">
    <text evidence="7">Isoprenoid biosynthesis; isopentenyl diphosphate biosynthesis via DXP pathway; isopentenyl diphosphate from 1-deoxy-D-xylulose 5-phosphate: step 5/6.</text>
</comment>
<evidence type="ECO:0000256" key="4">
    <source>
        <dbReference type="ARBA" id="ARBA00023004"/>
    </source>
</evidence>
<feature type="binding site" evidence="7">
    <location>
        <position position="264"/>
    </location>
    <ligand>
        <name>[4Fe-4S] cluster</name>
        <dbReference type="ChEBI" id="CHEBI:49883"/>
    </ligand>
</feature>
<dbReference type="EC" id="1.17.7.3" evidence="7"/>
<keyword evidence="3 7" id="KW-0560">Oxidoreductase</keyword>
<dbReference type="InterPro" id="IPR058578">
    <property type="entry name" value="IspG_TIM"/>
</dbReference>
<dbReference type="HAMAP" id="MF_00159">
    <property type="entry name" value="IspG"/>
    <property type="match status" value="1"/>
</dbReference>
<dbReference type="PANTHER" id="PTHR30454:SF0">
    <property type="entry name" value="4-HYDROXY-3-METHYLBUT-2-EN-1-YL DIPHOSPHATE SYNTHASE (FERREDOXIN), CHLOROPLASTIC"/>
    <property type="match status" value="1"/>
</dbReference>
<dbReference type="EMBL" id="VUNH01000011">
    <property type="protein sequence ID" value="MST56421.1"/>
    <property type="molecule type" value="Genomic_DNA"/>
</dbReference>
<dbReference type="UniPathway" id="UPA00056">
    <property type="reaction ID" value="UER00096"/>
</dbReference>
<feature type="binding site" evidence="7">
    <location>
        <position position="261"/>
    </location>
    <ligand>
        <name>[4Fe-4S] cluster</name>
        <dbReference type="ChEBI" id="CHEBI:49883"/>
    </ligand>
</feature>
<evidence type="ECO:0000256" key="3">
    <source>
        <dbReference type="ARBA" id="ARBA00023002"/>
    </source>
</evidence>
<dbReference type="GO" id="GO:0016114">
    <property type="term" value="P:terpenoid biosynthetic process"/>
    <property type="evidence" value="ECO:0007669"/>
    <property type="project" value="InterPro"/>
</dbReference>
<feature type="domain" description="IspG TIM-barrel" evidence="8">
    <location>
        <begin position="3"/>
        <end position="242"/>
    </location>
</feature>
<keyword evidence="2 7" id="KW-0479">Metal-binding</keyword>
<evidence type="ECO:0000259" key="9">
    <source>
        <dbReference type="Pfam" id="PF26540"/>
    </source>
</evidence>
<dbReference type="PANTHER" id="PTHR30454">
    <property type="entry name" value="4-HYDROXY-3-METHYLBUT-2-EN-1-YL DIPHOSPHATE SYNTHASE"/>
    <property type="match status" value="1"/>
</dbReference>
<keyword evidence="11" id="KW-1185">Reference proteome</keyword>
<dbReference type="Pfam" id="PF26540">
    <property type="entry name" value="GcpE_C"/>
    <property type="match status" value="1"/>
</dbReference>
<keyword evidence="4 7" id="KW-0408">Iron</keyword>
<evidence type="ECO:0000313" key="11">
    <source>
        <dbReference type="Proteomes" id="UP000473699"/>
    </source>
</evidence>
<evidence type="ECO:0000313" key="10">
    <source>
        <dbReference type="EMBL" id="MST56421.1"/>
    </source>
</evidence>
<dbReference type="RefSeq" id="WP_154529492.1">
    <property type="nucleotide sequence ID" value="NZ_VUNH01000011.1"/>
</dbReference>
<protein>
    <recommendedName>
        <fullName evidence="7">4-hydroxy-3-methylbut-2-en-1-yl diphosphate synthase (flavodoxin)</fullName>
        <ecNumber evidence="7">1.17.7.3</ecNumber>
    </recommendedName>
    <alternativeName>
        <fullName evidence="7">1-hydroxy-2-methyl-2-(E)-butenyl 4-diphosphate synthase</fullName>
    </alternativeName>
</protein>
<dbReference type="NCBIfam" id="TIGR00612">
    <property type="entry name" value="ispG_gcpE"/>
    <property type="match status" value="1"/>
</dbReference>
<comment type="caution">
    <text evidence="10">The sequence shown here is derived from an EMBL/GenBank/DDBJ whole genome shotgun (WGS) entry which is preliminary data.</text>
</comment>
<dbReference type="GO" id="GO:0046429">
    <property type="term" value="F:4-hydroxy-3-methylbut-2-en-1-yl diphosphate synthase activity (ferredoxin)"/>
    <property type="evidence" value="ECO:0007669"/>
    <property type="project" value="UniProtKB-UniRule"/>
</dbReference>
<evidence type="ECO:0000256" key="5">
    <source>
        <dbReference type="ARBA" id="ARBA00023014"/>
    </source>
</evidence>
<dbReference type="InterPro" id="IPR045854">
    <property type="entry name" value="NO2/SO3_Rdtase_4Fe4S_sf"/>
</dbReference>
<reference evidence="10 11" key="1">
    <citation type="submission" date="2019-08" db="EMBL/GenBank/DDBJ databases">
        <title>In-depth cultivation of the pig gut microbiome towards novel bacterial diversity and tailored functional studies.</title>
        <authorList>
            <person name="Wylensek D."/>
            <person name="Hitch T.C.A."/>
            <person name="Clavel T."/>
        </authorList>
    </citation>
    <scope>NUCLEOTIDE SEQUENCE [LARGE SCALE GENOMIC DNA]</scope>
    <source>
        <strain evidence="10 11">SM-530-WT-4B</strain>
    </source>
</reference>
<keyword evidence="1 7" id="KW-0004">4Fe-4S</keyword>
<dbReference type="Proteomes" id="UP000473699">
    <property type="component" value="Unassembled WGS sequence"/>
</dbReference>
<evidence type="ECO:0000256" key="2">
    <source>
        <dbReference type="ARBA" id="ARBA00022723"/>
    </source>
</evidence>
<dbReference type="GO" id="GO:0051539">
    <property type="term" value="F:4 iron, 4 sulfur cluster binding"/>
    <property type="evidence" value="ECO:0007669"/>
    <property type="project" value="UniProtKB-UniRule"/>
</dbReference>